<feature type="region of interest" description="Disordered" evidence="1">
    <location>
        <begin position="49"/>
        <end position="72"/>
    </location>
</feature>
<evidence type="ECO:0000313" key="2">
    <source>
        <dbReference type="EMBL" id="KAF9078234.1"/>
    </source>
</evidence>
<reference evidence="2" key="1">
    <citation type="submission" date="2020-11" db="EMBL/GenBank/DDBJ databases">
        <authorList>
            <consortium name="DOE Joint Genome Institute"/>
            <person name="Ahrendt S."/>
            <person name="Riley R."/>
            <person name="Andreopoulos W."/>
            <person name="Labutti K."/>
            <person name="Pangilinan J."/>
            <person name="Ruiz-Duenas F.J."/>
            <person name="Barrasa J.M."/>
            <person name="Sanchez-Garcia M."/>
            <person name="Camarero S."/>
            <person name="Miyauchi S."/>
            <person name="Serrano A."/>
            <person name="Linde D."/>
            <person name="Babiker R."/>
            <person name="Drula E."/>
            <person name="Ayuso-Fernandez I."/>
            <person name="Pacheco R."/>
            <person name="Padilla G."/>
            <person name="Ferreira P."/>
            <person name="Barriuso J."/>
            <person name="Kellner H."/>
            <person name="Castanera R."/>
            <person name="Alfaro M."/>
            <person name="Ramirez L."/>
            <person name="Pisabarro A.G."/>
            <person name="Kuo A."/>
            <person name="Tritt A."/>
            <person name="Lipzen A."/>
            <person name="He G."/>
            <person name="Yan M."/>
            <person name="Ng V."/>
            <person name="Cullen D."/>
            <person name="Martin F."/>
            <person name="Rosso M.-N."/>
            <person name="Henrissat B."/>
            <person name="Hibbett D."/>
            <person name="Martinez A.T."/>
            <person name="Grigoriev I.V."/>
        </authorList>
    </citation>
    <scope>NUCLEOTIDE SEQUENCE</scope>
    <source>
        <strain evidence="2">AH 40177</strain>
    </source>
</reference>
<dbReference type="EMBL" id="JADNRY010000002">
    <property type="protein sequence ID" value="KAF9078234.1"/>
    <property type="molecule type" value="Genomic_DNA"/>
</dbReference>
<comment type="caution">
    <text evidence="2">The sequence shown here is derived from an EMBL/GenBank/DDBJ whole genome shotgun (WGS) entry which is preliminary data.</text>
</comment>
<dbReference type="AlphaFoldDB" id="A0A9P5QAJ4"/>
<dbReference type="Proteomes" id="UP000772434">
    <property type="component" value="Unassembled WGS sequence"/>
</dbReference>
<sequence length="137" mass="14907">MTPNDSVDSLSIQSEVNVSEPHIIFSDVPAEAQKPWPGLVKNLSQALAPRKGRLKAGSGSGQGPGTKGHVLRRQAPCPRVIFDVLLNASLSTELRLRPQPRALRILSRTLSPSEPYDSWGQARLKDGRLWGLKGPEP</sequence>
<protein>
    <submittedName>
        <fullName evidence="2">Uncharacterized protein</fullName>
    </submittedName>
</protein>
<evidence type="ECO:0000313" key="3">
    <source>
        <dbReference type="Proteomes" id="UP000772434"/>
    </source>
</evidence>
<name>A0A9P5QAJ4_9AGAR</name>
<evidence type="ECO:0000256" key="1">
    <source>
        <dbReference type="SAM" id="MobiDB-lite"/>
    </source>
</evidence>
<gene>
    <name evidence="2" type="ORF">BDP27DRAFT_1356908</name>
</gene>
<organism evidence="2 3">
    <name type="scientific">Rhodocollybia butyracea</name>
    <dbReference type="NCBI Taxonomy" id="206335"/>
    <lineage>
        <taxon>Eukaryota</taxon>
        <taxon>Fungi</taxon>
        <taxon>Dikarya</taxon>
        <taxon>Basidiomycota</taxon>
        <taxon>Agaricomycotina</taxon>
        <taxon>Agaricomycetes</taxon>
        <taxon>Agaricomycetidae</taxon>
        <taxon>Agaricales</taxon>
        <taxon>Marasmiineae</taxon>
        <taxon>Omphalotaceae</taxon>
        <taxon>Rhodocollybia</taxon>
    </lineage>
</organism>
<accession>A0A9P5QAJ4</accession>
<proteinExistence type="predicted"/>
<keyword evidence="3" id="KW-1185">Reference proteome</keyword>